<accession>A0A510I2L8</accession>
<keyword evidence="1" id="KW-1133">Transmembrane helix</keyword>
<dbReference type="AlphaFoldDB" id="A0A510I2L8"/>
<keyword evidence="1" id="KW-0472">Membrane</keyword>
<organism evidence="2 3">
    <name type="scientific">Vibrio rotiferianus</name>
    <dbReference type="NCBI Taxonomy" id="190895"/>
    <lineage>
        <taxon>Bacteria</taxon>
        <taxon>Pseudomonadati</taxon>
        <taxon>Pseudomonadota</taxon>
        <taxon>Gammaproteobacteria</taxon>
        <taxon>Vibrionales</taxon>
        <taxon>Vibrionaceae</taxon>
        <taxon>Vibrio</taxon>
    </lineage>
</organism>
<gene>
    <name evidence="2" type="ORF">VroAM7_04520</name>
</gene>
<protein>
    <submittedName>
        <fullName evidence="2">Uncharacterized protein</fullName>
    </submittedName>
</protein>
<evidence type="ECO:0000313" key="3">
    <source>
        <dbReference type="Proteomes" id="UP000315115"/>
    </source>
</evidence>
<dbReference type="Proteomes" id="UP000315115">
    <property type="component" value="Chromosome 1"/>
</dbReference>
<evidence type="ECO:0000256" key="1">
    <source>
        <dbReference type="SAM" id="Phobius"/>
    </source>
</evidence>
<proteinExistence type="predicted"/>
<name>A0A510I2L8_9VIBR</name>
<keyword evidence="1" id="KW-0812">Transmembrane</keyword>
<reference evidence="3" key="1">
    <citation type="submission" date="2019-07" db="EMBL/GenBank/DDBJ databases">
        <title>Complete Genome Sequences of Vibrion rotiferianus strain AM7.</title>
        <authorList>
            <person name="Miyazaki K."/>
            <person name="Wiseschart A."/>
            <person name="Pootanakit K."/>
            <person name="Ishimori K."/>
            <person name="Kitahara K."/>
        </authorList>
    </citation>
    <scope>NUCLEOTIDE SEQUENCE [LARGE SCALE GENOMIC DNA]</scope>
    <source>
        <strain evidence="3">AM7</strain>
    </source>
</reference>
<sequence>MYSIKLITESNVPKDEAIVLPFVITKLALQVTRINAMVNKFTLAAILKPLLIVRMFGTHITVAVMVPKRMK</sequence>
<dbReference type="EMBL" id="AP019798">
    <property type="protein sequence ID" value="BBL87799.1"/>
    <property type="molecule type" value="Genomic_DNA"/>
</dbReference>
<evidence type="ECO:0000313" key="2">
    <source>
        <dbReference type="EMBL" id="BBL87799.1"/>
    </source>
</evidence>
<feature type="transmembrane region" description="Helical" evidence="1">
    <location>
        <begin position="46"/>
        <end position="66"/>
    </location>
</feature>